<dbReference type="Proteomes" id="UP000185596">
    <property type="component" value="Unassembled WGS sequence"/>
</dbReference>
<dbReference type="OrthoDB" id="2860165at2"/>
<dbReference type="SUPFAM" id="SSF51735">
    <property type="entry name" value="NAD(P)-binding Rossmann-fold domains"/>
    <property type="match status" value="1"/>
</dbReference>
<gene>
    <name evidence="2" type="ORF">BU204_28985</name>
</gene>
<sequence>MTTVVISGGTDGIGRALALDQLRRGATVVVVGRDGSKFDSLVREAGEGGTPHFVAADLRLVAENRRVTAEIAERFPVIDALVLAAAYVHRERVVTEEGFEHTFALYYLSRHLLATGLSRSLAAAPTPLVLDTTVPGAPAAAVRWEDLQLAEGFSWRAANLQSRRMGFLSGLRIGGDHVRYVLFNPGFVRSSHQGALGRPARAVVRLLARVLGSPPDRAVAPMAELIAAPPEEPFTLYARGTRLPLAVGEDDHADAARLHLLTRRLLSAGPAS</sequence>
<evidence type="ECO:0008006" key="4">
    <source>
        <dbReference type="Google" id="ProtNLM"/>
    </source>
</evidence>
<proteinExistence type="predicted"/>
<keyword evidence="3" id="KW-1185">Reference proteome</keyword>
<organism evidence="2 3">
    <name type="scientific">Actinophytocola xanthii</name>
    <dbReference type="NCBI Taxonomy" id="1912961"/>
    <lineage>
        <taxon>Bacteria</taxon>
        <taxon>Bacillati</taxon>
        <taxon>Actinomycetota</taxon>
        <taxon>Actinomycetes</taxon>
        <taxon>Pseudonocardiales</taxon>
        <taxon>Pseudonocardiaceae</taxon>
    </lineage>
</organism>
<protein>
    <recommendedName>
        <fullName evidence="4">Short-chain dehydrogenase</fullName>
    </recommendedName>
</protein>
<accession>A0A1Q8CDX9</accession>
<dbReference type="PANTHER" id="PTHR47534">
    <property type="entry name" value="YALI0E05731P"/>
    <property type="match status" value="1"/>
</dbReference>
<dbReference type="RefSeq" id="WP_075128973.1">
    <property type="nucleotide sequence ID" value="NZ_MSIE01000060.1"/>
</dbReference>
<evidence type="ECO:0000313" key="3">
    <source>
        <dbReference type="Proteomes" id="UP000185596"/>
    </source>
</evidence>
<dbReference type="AlphaFoldDB" id="A0A1Q8CDX9"/>
<name>A0A1Q8CDX9_9PSEU</name>
<comment type="caution">
    <text evidence="2">The sequence shown here is derived from an EMBL/GenBank/DDBJ whole genome shotgun (WGS) entry which is preliminary data.</text>
</comment>
<evidence type="ECO:0000256" key="1">
    <source>
        <dbReference type="ARBA" id="ARBA00023002"/>
    </source>
</evidence>
<keyword evidence="1" id="KW-0560">Oxidoreductase</keyword>
<reference evidence="2 3" key="1">
    <citation type="submission" date="2016-12" db="EMBL/GenBank/DDBJ databases">
        <title>The draft genome sequence of Actinophytocola sp. 11-183.</title>
        <authorList>
            <person name="Wang W."/>
            <person name="Yuan L."/>
        </authorList>
    </citation>
    <scope>NUCLEOTIDE SEQUENCE [LARGE SCALE GENOMIC DNA]</scope>
    <source>
        <strain evidence="2 3">11-183</strain>
    </source>
</reference>
<dbReference type="Gene3D" id="3.40.50.720">
    <property type="entry name" value="NAD(P)-binding Rossmann-like Domain"/>
    <property type="match status" value="1"/>
</dbReference>
<dbReference type="GO" id="GO:0016491">
    <property type="term" value="F:oxidoreductase activity"/>
    <property type="evidence" value="ECO:0007669"/>
    <property type="project" value="UniProtKB-KW"/>
</dbReference>
<dbReference type="InterPro" id="IPR002347">
    <property type="entry name" value="SDR_fam"/>
</dbReference>
<dbReference type="EMBL" id="MSIE01000060">
    <property type="protein sequence ID" value="OLF12563.1"/>
    <property type="molecule type" value="Genomic_DNA"/>
</dbReference>
<dbReference type="STRING" id="1912961.BU204_28985"/>
<evidence type="ECO:0000313" key="2">
    <source>
        <dbReference type="EMBL" id="OLF12563.1"/>
    </source>
</evidence>
<dbReference type="Pfam" id="PF00106">
    <property type="entry name" value="adh_short"/>
    <property type="match status" value="1"/>
</dbReference>
<dbReference type="InterPro" id="IPR052228">
    <property type="entry name" value="Sec_Metab_Biosynth_Oxidored"/>
</dbReference>
<dbReference type="PANTHER" id="PTHR47534:SF3">
    <property type="entry name" value="ALCOHOL DEHYDROGENASE-LIKE C-TERMINAL DOMAIN-CONTAINING PROTEIN"/>
    <property type="match status" value="1"/>
</dbReference>
<dbReference type="InterPro" id="IPR036291">
    <property type="entry name" value="NAD(P)-bd_dom_sf"/>
</dbReference>